<dbReference type="AlphaFoldDB" id="A0A6A6D8B2"/>
<keyword evidence="1" id="KW-0479">Metal-binding</keyword>
<dbReference type="Proteomes" id="UP000800200">
    <property type="component" value="Unassembled WGS sequence"/>
</dbReference>
<evidence type="ECO:0000256" key="3">
    <source>
        <dbReference type="ARBA" id="ARBA00023015"/>
    </source>
</evidence>
<organism evidence="6 7">
    <name type="scientific">Zopfia rhizophila CBS 207.26</name>
    <dbReference type="NCBI Taxonomy" id="1314779"/>
    <lineage>
        <taxon>Eukaryota</taxon>
        <taxon>Fungi</taxon>
        <taxon>Dikarya</taxon>
        <taxon>Ascomycota</taxon>
        <taxon>Pezizomycotina</taxon>
        <taxon>Dothideomycetes</taxon>
        <taxon>Dothideomycetes incertae sedis</taxon>
        <taxon>Zopfiaceae</taxon>
        <taxon>Zopfia</taxon>
    </lineage>
</organism>
<dbReference type="PANTHER" id="PTHR47660:SF2">
    <property type="entry name" value="TRANSCRIPTION FACTOR WITH C2H2 AND ZN(2)-CYS(6) DNA BINDING DOMAIN (EUROFUNG)"/>
    <property type="match status" value="1"/>
</dbReference>
<dbReference type="OrthoDB" id="40579at2759"/>
<evidence type="ECO:0000256" key="1">
    <source>
        <dbReference type="ARBA" id="ARBA00022723"/>
    </source>
</evidence>
<reference evidence="6" key="1">
    <citation type="journal article" date="2020" name="Stud. Mycol.">
        <title>101 Dothideomycetes genomes: a test case for predicting lifestyles and emergence of pathogens.</title>
        <authorList>
            <person name="Haridas S."/>
            <person name="Albert R."/>
            <person name="Binder M."/>
            <person name="Bloem J."/>
            <person name="Labutti K."/>
            <person name="Salamov A."/>
            <person name="Andreopoulos B."/>
            <person name="Baker S."/>
            <person name="Barry K."/>
            <person name="Bills G."/>
            <person name="Bluhm B."/>
            <person name="Cannon C."/>
            <person name="Castanera R."/>
            <person name="Culley D."/>
            <person name="Daum C."/>
            <person name="Ezra D."/>
            <person name="Gonzalez J."/>
            <person name="Henrissat B."/>
            <person name="Kuo A."/>
            <person name="Liang C."/>
            <person name="Lipzen A."/>
            <person name="Lutzoni F."/>
            <person name="Magnuson J."/>
            <person name="Mondo S."/>
            <person name="Nolan M."/>
            <person name="Ohm R."/>
            <person name="Pangilinan J."/>
            <person name="Park H.-J."/>
            <person name="Ramirez L."/>
            <person name="Alfaro M."/>
            <person name="Sun H."/>
            <person name="Tritt A."/>
            <person name="Yoshinaga Y."/>
            <person name="Zwiers L.-H."/>
            <person name="Turgeon B."/>
            <person name="Goodwin S."/>
            <person name="Spatafora J."/>
            <person name="Crous P."/>
            <person name="Grigoriev I."/>
        </authorList>
    </citation>
    <scope>NUCLEOTIDE SEQUENCE</scope>
    <source>
        <strain evidence="6">CBS 207.26</strain>
    </source>
</reference>
<keyword evidence="4" id="KW-0804">Transcription</keyword>
<accession>A0A6A6D8B2</accession>
<dbReference type="PANTHER" id="PTHR47660">
    <property type="entry name" value="TRANSCRIPTION FACTOR WITH C2H2 AND ZN(2)-CYS(6) DNA BINDING DOMAIN (EUROFUNG)-RELATED-RELATED"/>
    <property type="match status" value="1"/>
</dbReference>
<evidence type="ECO:0000256" key="4">
    <source>
        <dbReference type="ARBA" id="ARBA00023163"/>
    </source>
</evidence>
<keyword evidence="3" id="KW-0805">Transcription regulation</keyword>
<protein>
    <recommendedName>
        <fullName evidence="8">Transcription factor domain-containing protein</fullName>
    </recommendedName>
</protein>
<evidence type="ECO:0008006" key="8">
    <source>
        <dbReference type="Google" id="ProtNLM"/>
    </source>
</evidence>
<dbReference type="GO" id="GO:0046872">
    <property type="term" value="F:metal ion binding"/>
    <property type="evidence" value="ECO:0007669"/>
    <property type="project" value="UniProtKB-KW"/>
</dbReference>
<keyword evidence="2" id="KW-0862">Zinc</keyword>
<evidence type="ECO:0000313" key="7">
    <source>
        <dbReference type="Proteomes" id="UP000800200"/>
    </source>
</evidence>
<name>A0A6A6D8B2_9PEZI</name>
<sequence>MWKNLYLELNSSCTETPSSLIECITDSATSGHFSSLYDSDYAKRATIYGIYSLVWECRQSYSLSLWHEPVNLGHVAFVQESYHQRLLQFLSNVRSVYDSDSSEGFSTRYLALDLLNMHMFTPFELIELFAGKEGSEEARLAHKGLKKWAVTRRSRHAVWHAGQVFRVTQQLPPEHRNGFHAIALYQASITLWAFAILGPMSRHSQRDDVSKTTEIFVDGLESAEVQRWIRFKHGLPAIRHMCHADRPDQISTPLYDAGGVLNVARGILMRTFARESDTSFLVENIGRFMQELEKVSQKIR</sequence>
<proteinExistence type="predicted"/>
<keyword evidence="5" id="KW-0539">Nucleus</keyword>
<keyword evidence="7" id="KW-1185">Reference proteome</keyword>
<evidence type="ECO:0000313" key="6">
    <source>
        <dbReference type="EMBL" id="KAF2175744.1"/>
    </source>
</evidence>
<evidence type="ECO:0000256" key="5">
    <source>
        <dbReference type="ARBA" id="ARBA00023242"/>
    </source>
</evidence>
<dbReference type="EMBL" id="ML994726">
    <property type="protein sequence ID" value="KAF2175744.1"/>
    <property type="molecule type" value="Genomic_DNA"/>
</dbReference>
<evidence type="ECO:0000256" key="2">
    <source>
        <dbReference type="ARBA" id="ARBA00022833"/>
    </source>
</evidence>
<gene>
    <name evidence="6" type="ORF">K469DRAFT_55367</name>
</gene>